<proteinExistence type="predicted"/>
<keyword evidence="1" id="KW-0732">Signal</keyword>
<feature type="domain" description="DUF11" evidence="2">
    <location>
        <begin position="204"/>
        <end position="324"/>
    </location>
</feature>
<reference evidence="3 4" key="1">
    <citation type="journal article" date="2019" name="Int. J. Syst. Evol. Microbiol.">
        <title>The Global Catalogue of Microorganisms (GCM) 10K type strain sequencing project: providing services to taxonomists for standard genome sequencing and annotation.</title>
        <authorList>
            <consortium name="The Broad Institute Genomics Platform"/>
            <consortium name="The Broad Institute Genome Sequencing Center for Infectious Disease"/>
            <person name="Wu L."/>
            <person name="Ma J."/>
        </authorList>
    </citation>
    <scope>NUCLEOTIDE SEQUENCE [LARGE SCALE GENOMIC DNA]</scope>
    <source>
        <strain evidence="3 4">JCM 15421</strain>
    </source>
</reference>
<feature type="signal peptide" evidence="1">
    <location>
        <begin position="1"/>
        <end position="19"/>
    </location>
</feature>
<protein>
    <recommendedName>
        <fullName evidence="2">DUF11 domain-containing protein</fullName>
    </recommendedName>
</protein>
<dbReference type="Proteomes" id="UP001501523">
    <property type="component" value="Unassembled WGS sequence"/>
</dbReference>
<organism evidence="3 4">
    <name type="scientific">Dokdonella soli</name>
    <dbReference type="NCBI Taxonomy" id="529810"/>
    <lineage>
        <taxon>Bacteria</taxon>
        <taxon>Pseudomonadati</taxon>
        <taxon>Pseudomonadota</taxon>
        <taxon>Gammaproteobacteria</taxon>
        <taxon>Lysobacterales</taxon>
        <taxon>Rhodanobacteraceae</taxon>
        <taxon>Dokdonella</taxon>
    </lineage>
</organism>
<name>A0ABN1IW49_9GAMM</name>
<dbReference type="Gene3D" id="2.60.40.10">
    <property type="entry name" value="Immunoglobulins"/>
    <property type="match status" value="1"/>
</dbReference>
<dbReference type="InterPro" id="IPR013783">
    <property type="entry name" value="Ig-like_fold"/>
</dbReference>
<evidence type="ECO:0000313" key="4">
    <source>
        <dbReference type="Proteomes" id="UP001501523"/>
    </source>
</evidence>
<dbReference type="NCBIfam" id="TIGR01451">
    <property type="entry name" value="B_ant_repeat"/>
    <property type="match status" value="1"/>
</dbReference>
<dbReference type="EMBL" id="BAAAEU010000025">
    <property type="protein sequence ID" value="GAA0722535.1"/>
    <property type="molecule type" value="Genomic_DNA"/>
</dbReference>
<dbReference type="Pfam" id="PF01345">
    <property type="entry name" value="DUF11"/>
    <property type="match status" value="1"/>
</dbReference>
<dbReference type="RefSeq" id="WP_343793329.1">
    <property type="nucleotide sequence ID" value="NZ_BAAAEU010000025.1"/>
</dbReference>
<evidence type="ECO:0000256" key="1">
    <source>
        <dbReference type="SAM" id="SignalP"/>
    </source>
</evidence>
<keyword evidence="4" id="KW-1185">Reference proteome</keyword>
<gene>
    <name evidence="3" type="ORF">GCM10009105_33690</name>
</gene>
<feature type="chain" id="PRO_5045154130" description="DUF11 domain-containing protein" evidence="1">
    <location>
        <begin position="20"/>
        <end position="339"/>
    </location>
</feature>
<evidence type="ECO:0000313" key="3">
    <source>
        <dbReference type="EMBL" id="GAA0722535.1"/>
    </source>
</evidence>
<sequence length="339" mass="34137">MRTGISLGFALVFAGGAGAAEVTVKNDSLANNTSGAIQAGFVAGEKAAAWLTTPCDGNIVAAQVFWRSLTGGAAQSVEGSVDIYRSGSFPNPGTLAQRIIGPQLTDGVINEYRYLDTNNTIPLSVPVIQNETFVVALTFAQAPDPTQGPSVVDDAAGLQPNRNAIYANISGSTYAWMSNADAHVNGNWVIRAVVNCQASSNSADVAVTMTAAPPSYTAGSTLQYTITVSNAGPAAAPGTNVTDTFPAAYTGVMWTCTASGGASCGAAGSGNIAQAVGLPAGSQVTYTVNGTVAASATGTLVNAATAIVSPPVTDPNSTNNTARLSLAPMSDLIFANGFD</sequence>
<dbReference type="InterPro" id="IPR047589">
    <property type="entry name" value="DUF11_rpt"/>
</dbReference>
<dbReference type="InterPro" id="IPR001434">
    <property type="entry name" value="OmcB-like_DUF11"/>
</dbReference>
<comment type="caution">
    <text evidence="3">The sequence shown here is derived from an EMBL/GenBank/DDBJ whole genome shotgun (WGS) entry which is preliminary data.</text>
</comment>
<evidence type="ECO:0000259" key="2">
    <source>
        <dbReference type="Pfam" id="PF01345"/>
    </source>
</evidence>
<accession>A0ABN1IW49</accession>